<comment type="caution">
    <text evidence="1">The sequence shown here is derived from an EMBL/GenBank/DDBJ whole genome shotgun (WGS) entry which is preliminary data.</text>
</comment>
<organism evidence="1 2">
    <name type="scientific">Portunus trituberculatus</name>
    <name type="common">Swimming crab</name>
    <name type="synonym">Neptunus trituberculatus</name>
    <dbReference type="NCBI Taxonomy" id="210409"/>
    <lineage>
        <taxon>Eukaryota</taxon>
        <taxon>Metazoa</taxon>
        <taxon>Ecdysozoa</taxon>
        <taxon>Arthropoda</taxon>
        <taxon>Crustacea</taxon>
        <taxon>Multicrustacea</taxon>
        <taxon>Malacostraca</taxon>
        <taxon>Eumalacostraca</taxon>
        <taxon>Eucarida</taxon>
        <taxon>Decapoda</taxon>
        <taxon>Pleocyemata</taxon>
        <taxon>Brachyura</taxon>
        <taxon>Eubrachyura</taxon>
        <taxon>Portunoidea</taxon>
        <taxon>Portunidae</taxon>
        <taxon>Portuninae</taxon>
        <taxon>Portunus</taxon>
    </lineage>
</organism>
<evidence type="ECO:0000313" key="1">
    <source>
        <dbReference type="EMBL" id="MPC75881.1"/>
    </source>
</evidence>
<proteinExistence type="predicted"/>
<dbReference type="AlphaFoldDB" id="A0A5B7HS97"/>
<protein>
    <submittedName>
        <fullName evidence="1">Uncharacterized protein</fullName>
    </submittedName>
</protein>
<reference evidence="1 2" key="1">
    <citation type="submission" date="2019-05" db="EMBL/GenBank/DDBJ databases">
        <title>Another draft genome of Portunus trituberculatus and its Hox gene families provides insights of decapod evolution.</title>
        <authorList>
            <person name="Jeong J.-H."/>
            <person name="Song I."/>
            <person name="Kim S."/>
            <person name="Choi T."/>
            <person name="Kim D."/>
            <person name="Ryu S."/>
            <person name="Kim W."/>
        </authorList>
    </citation>
    <scope>NUCLEOTIDE SEQUENCE [LARGE SCALE GENOMIC DNA]</scope>
    <source>
        <tissue evidence="1">Muscle</tissue>
    </source>
</reference>
<gene>
    <name evidence="1" type="ORF">E2C01_070278</name>
</gene>
<evidence type="ECO:0000313" key="2">
    <source>
        <dbReference type="Proteomes" id="UP000324222"/>
    </source>
</evidence>
<dbReference type="EMBL" id="VSRR010042065">
    <property type="protein sequence ID" value="MPC75881.1"/>
    <property type="molecule type" value="Genomic_DNA"/>
</dbReference>
<accession>A0A5B7HS97</accession>
<dbReference type="Proteomes" id="UP000324222">
    <property type="component" value="Unassembled WGS sequence"/>
</dbReference>
<keyword evidence="2" id="KW-1185">Reference proteome</keyword>
<name>A0A5B7HS97_PORTR</name>
<sequence>MGETEVIEKLKGVPQLLAATRRARRAAGIQTALEVVNKEGKAASLSPAPRLISISYFADSLPC</sequence>